<sequence length="98" mass="12039">MSVNKKYFQLQDLILIKTSIEKVILHINERKERSIFSWIDKELSGLWNFKDEGLRNDIEEVKKYVKNEDYIKTKEKLQLIEKKIEEKINQLYREMLNY</sequence>
<dbReference type="EMBL" id="CP045484">
    <property type="protein sequence ID" value="QGR17867.1"/>
    <property type="molecule type" value="Genomic_DNA"/>
</dbReference>
<evidence type="ECO:0000313" key="2">
    <source>
        <dbReference type="EMBL" id="QGR17867.1"/>
    </source>
</evidence>
<reference evidence="2 3" key="1">
    <citation type="submission" date="2019-10" db="EMBL/GenBank/DDBJ databases">
        <title>Genome Sequences from Six Type Strain Members of the Archaeal Family Sulfolobaceae: Acidianus ambivalens, Acidianus infernus, Metallosphaera prunae, Stygiolobus azoricus, Sulfolobus metallicus, and Sulfurisphaera ohwakuensis.</title>
        <authorList>
            <person name="Counts J.A."/>
            <person name="Kelly R.M."/>
        </authorList>
    </citation>
    <scope>NUCLEOTIDE SEQUENCE [LARGE SCALE GENOMIC DNA]</scope>
    <source>
        <strain evidence="2 3">TA-1</strain>
    </source>
</reference>
<accession>A0A650CK70</accession>
<evidence type="ECO:0000313" key="3">
    <source>
        <dbReference type="Proteomes" id="UP000427373"/>
    </source>
</evidence>
<dbReference type="RefSeq" id="WP_156015335.1">
    <property type="nucleotide sequence ID" value="NZ_CP045484.1"/>
</dbReference>
<dbReference type="KEGG" id="soh:D1869_12300"/>
<dbReference type="EMBL" id="JACHFY010000009">
    <property type="protein sequence ID" value="MBB5253984.1"/>
    <property type="molecule type" value="Genomic_DNA"/>
</dbReference>
<gene>
    <name evidence="2" type="ORF">D1869_12300</name>
    <name evidence="1" type="ORF">HNQ62_001755</name>
</gene>
<evidence type="ECO:0000313" key="1">
    <source>
        <dbReference type="EMBL" id="MBB5253984.1"/>
    </source>
</evidence>
<dbReference type="Proteomes" id="UP000582213">
    <property type="component" value="Unassembled WGS sequence"/>
</dbReference>
<dbReference type="GeneID" id="42802038"/>
<dbReference type="AlphaFoldDB" id="A0A650CK70"/>
<organism evidence="2 3">
    <name type="scientific">Sulfurisphaera ohwakuensis</name>
    <dbReference type="NCBI Taxonomy" id="69656"/>
    <lineage>
        <taxon>Archaea</taxon>
        <taxon>Thermoproteota</taxon>
        <taxon>Thermoprotei</taxon>
        <taxon>Sulfolobales</taxon>
        <taxon>Sulfolobaceae</taxon>
        <taxon>Sulfurisphaera</taxon>
    </lineage>
</organism>
<dbReference type="OrthoDB" id="36764at2157"/>
<protein>
    <submittedName>
        <fullName evidence="2">Uncharacterized protein</fullName>
    </submittedName>
</protein>
<reference evidence="1 4" key="2">
    <citation type="submission" date="2020-08" db="EMBL/GenBank/DDBJ databases">
        <title>Genomic Encyclopedia of Type Strains, Phase IV (KMG-IV): sequencing the most valuable type-strain genomes for metagenomic binning, comparative biology and taxonomic classification.</title>
        <authorList>
            <person name="Goeker M."/>
        </authorList>
    </citation>
    <scope>NUCLEOTIDE SEQUENCE [LARGE SCALE GENOMIC DNA]</scope>
    <source>
        <strain evidence="1 4">DSM 12421</strain>
    </source>
</reference>
<name>A0A650CK70_SULOH</name>
<dbReference type="Proteomes" id="UP000427373">
    <property type="component" value="Chromosome"/>
</dbReference>
<evidence type="ECO:0000313" key="4">
    <source>
        <dbReference type="Proteomes" id="UP000582213"/>
    </source>
</evidence>
<proteinExistence type="predicted"/>
<keyword evidence="3" id="KW-1185">Reference proteome</keyword>